<feature type="domain" description="Protein kinase" evidence="7">
    <location>
        <begin position="64"/>
        <end position="169"/>
    </location>
</feature>
<comment type="caution">
    <text evidence="8">The sequence shown here is derived from an EMBL/GenBank/DDBJ whole genome shotgun (WGS) entry which is preliminary data.</text>
</comment>
<dbReference type="PROSITE" id="PS00107">
    <property type="entry name" value="PROTEIN_KINASE_ATP"/>
    <property type="match status" value="1"/>
</dbReference>
<dbReference type="AlphaFoldDB" id="A0A8X6YLB5"/>
<keyword evidence="4 8" id="KW-0418">Kinase</keyword>
<dbReference type="PANTHER" id="PTHR24351">
    <property type="entry name" value="RIBOSOMAL PROTEIN S6 KINASE"/>
    <property type="match status" value="1"/>
</dbReference>
<evidence type="ECO:0000256" key="2">
    <source>
        <dbReference type="ARBA" id="ARBA00022679"/>
    </source>
</evidence>
<dbReference type="GO" id="GO:0004674">
    <property type="term" value="F:protein serine/threonine kinase activity"/>
    <property type="evidence" value="ECO:0007669"/>
    <property type="project" value="UniProtKB-KW"/>
</dbReference>
<evidence type="ECO:0000313" key="8">
    <source>
        <dbReference type="EMBL" id="GFY72572.1"/>
    </source>
</evidence>
<feature type="binding site" evidence="6">
    <location>
        <position position="96"/>
    </location>
    <ligand>
        <name>ATP</name>
        <dbReference type="ChEBI" id="CHEBI:30616"/>
    </ligand>
</feature>
<dbReference type="Proteomes" id="UP000886998">
    <property type="component" value="Unassembled WGS sequence"/>
</dbReference>
<dbReference type="Pfam" id="PF00069">
    <property type="entry name" value="Pkinase"/>
    <property type="match status" value="1"/>
</dbReference>
<accession>A0A8X6YLB5</accession>
<keyword evidence="2" id="KW-0808">Transferase</keyword>
<keyword evidence="9" id="KW-1185">Reference proteome</keyword>
<evidence type="ECO:0000313" key="9">
    <source>
        <dbReference type="Proteomes" id="UP000886998"/>
    </source>
</evidence>
<dbReference type="InterPro" id="IPR000719">
    <property type="entry name" value="Prot_kinase_dom"/>
</dbReference>
<name>A0A8X6YLB5_9ARAC</name>
<dbReference type="OrthoDB" id="6413613at2759"/>
<gene>
    <name evidence="8" type="primary">RPS6KB1</name>
    <name evidence="8" type="ORF">TNIN_378441</name>
</gene>
<evidence type="ECO:0000256" key="4">
    <source>
        <dbReference type="ARBA" id="ARBA00022777"/>
    </source>
</evidence>
<sequence>MEYIFNLELDEPEQYDEFDDEYIENDEQVHNALDISPVFDEETNAFDADIEYKVSSGKIGRKDFKCLKSIGYGAFGDVYLAKKITGKDQGSLFAMKILKKEKISKKEKDIRYTKAERNILRAIKHPFIVDLFYAFQTKRNLYLILEFIRGGDFYVYLRNERMLLEDSAW</sequence>
<evidence type="ECO:0000259" key="7">
    <source>
        <dbReference type="PROSITE" id="PS50011"/>
    </source>
</evidence>
<evidence type="ECO:0000256" key="3">
    <source>
        <dbReference type="ARBA" id="ARBA00022741"/>
    </source>
</evidence>
<evidence type="ECO:0000256" key="6">
    <source>
        <dbReference type="PROSITE-ProRule" id="PRU10141"/>
    </source>
</evidence>
<keyword evidence="3 6" id="KW-0547">Nucleotide-binding</keyword>
<dbReference type="InterPro" id="IPR011009">
    <property type="entry name" value="Kinase-like_dom_sf"/>
</dbReference>
<evidence type="ECO:0000256" key="1">
    <source>
        <dbReference type="ARBA" id="ARBA00022527"/>
    </source>
</evidence>
<dbReference type="InterPro" id="IPR017441">
    <property type="entry name" value="Protein_kinase_ATP_BS"/>
</dbReference>
<proteinExistence type="predicted"/>
<dbReference type="SUPFAM" id="SSF56112">
    <property type="entry name" value="Protein kinase-like (PK-like)"/>
    <property type="match status" value="1"/>
</dbReference>
<keyword evidence="5 6" id="KW-0067">ATP-binding</keyword>
<keyword evidence="1" id="KW-0723">Serine/threonine-protein kinase</keyword>
<dbReference type="PROSITE" id="PS50011">
    <property type="entry name" value="PROTEIN_KINASE_DOM"/>
    <property type="match status" value="1"/>
</dbReference>
<dbReference type="FunFam" id="3.30.200.20:FF:000042">
    <property type="entry name" value="Aurora kinase A"/>
    <property type="match status" value="1"/>
</dbReference>
<dbReference type="Gene3D" id="3.30.200.20">
    <property type="entry name" value="Phosphorylase Kinase, domain 1"/>
    <property type="match status" value="1"/>
</dbReference>
<dbReference type="GO" id="GO:0005524">
    <property type="term" value="F:ATP binding"/>
    <property type="evidence" value="ECO:0007669"/>
    <property type="project" value="UniProtKB-UniRule"/>
</dbReference>
<reference evidence="8" key="1">
    <citation type="submission" date="2020-08" db="EMBL/GenBank/DDBJ databases">
        <title>Multicomponent nature underlies the extraordinary mechanical properties of spider dragline silk.</title>
        <authorList>
            <person name="Kono N."/>
            <person name="Nakamura H."/>
            <person name="Mori M."/>
            <person name="Yoshida Y."/>
            <person name="Ohtoshi R."/>
            <person name="Malay A.D."/>
            <person name="Moran D.A.P."/>
            <person name="Tomita M."/>
            <person name="Numata K."/>
            <person name="Arakawa K."/>
        </authorList>
    </citation>
    <scope>NUCLEOTIDE SEQUENCE</scope>
</reference>
<organism evidence="8 9">
    <name type="scientific">Trichonephila inaurata madagascariensis</name>
    <dbReference type="NCBI Taxonomy" id="2747483"/>
    <lineage>
        <taxon>Eukaryota</taxon>
        <taxon>Metazoa</taxon>
        <taxon>Ecdysozoa</taxon>
        <taxon>Arthropoda</taxon>
        <taxon>Chelicerata</taxon>
        <taxon>Arachnida</taxon>
        <taxon>Araneae</taxon>
        <taxon>Araneomorphae</taxon>
        <taxon>Entelegynae</taxon>
        <taxon>Araneoidea</taxon>
        <taxon>Nephilidae</taxon>
        <taxon>Trichonephila</taxon>
        <taxon>Trichonephila inaurata</taxon>
    </lineage>
</organism>
<protein>
    <submittedName>
        <fullName evidence="8">Ribosomal protein S6 kinase beta-1</fullName>
    </submittedName>
</protein>
<evidence type="ECO:0000256" key="5">
    <source>
        <dbReference type="ARBA" id="ARBA00022840"/>
    </source>
</evidence>
<dbReference type="EMBL" id="BMAV01019510">
    <property type="protein sequence ID" value="GFY72572.1"/>
    <property type="molecule type" value="Genomic_DNA"/>
</dbReference>